<dbReference type="InterPro" id="IPR053125">
    <property type="entry name" value="RNA-bd_mRNA_stabilization_reg"/>
</dbReference>
<dbReference type="GO" id="GO:0008270">
    <property type="term" value="F:zinc ion binding"/>
    <property type="evidence" value="ECO:0007669"/>
    <property type="project" value="UniProtKB-KW"/>
</dbReference>
<dbReference type="VEuPathDB" id="TriTrypDB:TvY486_0702540"/>
<gene>
    <name evidence="3" type="ORF">TVY486_0702540</name>
</gene>
<evidence type="ECO:0000313" key="3">
    <source>
        <dbReference type="EMBL" id="CCC48920.1"/>
    </source>
</evidence>
<evidence type="ECO:0000256" key="1">
    <source>
        <dbReference type="PROSITE-ProRule" id="PRU00723"/>
    </source>
</evidence>
<dbReference type="PANTHER" id="PTHR37035">
    <property type="entry name" value="C3H1-TYPE DOMAIN-CONTAINING PROTEIN-RELATED"/>
    <property type="match status" value="1"/>
</dbReference>
<proteinExistence type="predicted"/>
<dbReference type="AlphaFoldDB" id="G0TY75"/>
<evidence type="ECO:0000259" key="2">
    <source>
        <dbReference type="PROSITE" id="PS50103"/>
    </source>
</evidence>
<keyword evidence="1" id="KW-0479">Metal-binding</keyword>
<dbReference type="InterPro" id="IPR000571">
    <property type="entry name" value="Znf_CCCH"/>
</dbReference>
<feature type="zinc finger region" description="C3H1-type" evidence="1">
    <location>
        <begin position="134"/>
        <end position="161"/>
    </location>
</feature>
<reference evidence="3" key="1">
    <citation type="journal article" date="2012" name="Proc. Natl. Acad. Sci. U.S.A.">
        <title>Antigenic diversity is generated by distinct evolutionary mechanisms in African trypanosome species.</title>
        <authorList>
            <person name="Jackson A.P."/>
            <person name="Berry A."/>
            <person name="Aslett M."/>
            <person name="Allison H.C."/>
            <person name="Burton P."/>
            <person name="Vavrova-Anderson J."/>
            <person name="Brown R."/>
            <person name="Browne H."/>
            <person name="Corton N."/>
            <person name="Hauser H."/>
            <person name="Gamble J."/>
            <person name="Gilderthorp R."/>
            <person name="Marcello L."/>
            <person name="McQuillan J."/>
            <person name="Otto T.D."/>
            <person name="Quail M.A."/>
            <person name="Sanders M.J."/>
            <person name="van Tonder A."/>
            <person name="Ginger M.L."/>
            <person name="Field M.C."/>
            <person name="Barry J.D."/>
            <person name="Hertz-Fowler C."/>
            <person name="Berriman M."/>
        </authorList>
    </citation>
    <scope>NUCLEOTIDE SEQUENCE</scope>
    <source>
        <strain evidence="3">Y486</strain>
    </source>
</reference>
<sequence length="511" mass="57198">MLFYSILLFKSVLTSPFFNNASSNRENLTRLRRQDIESYSAKKDQEVDILALSWCFRCFVFQFTHRFFFFFFSDQKMRHCPTCNGGREVSLPVLDRHLTRCHDGQLCMTVVDPATRKLLIPLEYIYVTRAQQRSTIPSLCQLFLQGRCRQGAQCHQVHAPLEIVSALRSQVETLPWCCAEHGDRDYAGVLNEQSWVSRVVVHIADVQYEGGYIPLSRFSYTLPVSKLLGEYGNRLEPDEGGSGGGGDSSGRGKQRVILNALDMKICNLHVFDRCRYAEECIFLHVCKKIVDQRPQTSLEGDKAGVPAPKKHSVFLSVSRRQMVRGNPLYYTTNHDSKANIGSLLSHDSSFGSTWQAGSMPSSWPPGSQAPATRMLVPHSLPPSLLTHCPDSDFHFNNDQQSDVNAHEWESCPCCHGSGSVPGTEMTLLNGSVSLRTGLMRVPKNNVKMSSCGSNYELDDNNDLLSACEPPLTPSPDTDVTCSAPSRSFLSKHHWRHNPYSTGVLLKPGEDN</sequence>
<keyword evidence="1" id="KW-0863">Zinc-finger</keyword>
<name>G0TY75_TRYVY</name>
<feature type="domain" description="C3H1-type" evidence="2">
    <location>
        <begin position="134"/>
        <end position="161"/>
    </location>
</feature>
<dbReference type="EMBL" id="HE573023">
    <property type="protein sequence ID" value="CCC48920.1"/>
    <property type="molecule type" value="Genomic_DNA"/>
</dbReference>
<protein>
    <recommendedName>
        <fullName evidence="2">C3H1-type domain-containing protein</fullName>
    </recommendedName>
</protein>
<accession>G0TY75</accession>
<keyword evidence="1" id="KW-0862">Zinc</keyword>
<dbReference type="PROSITE" id="PS50103">
    <property type="entry name" value="ZF_C3H1"/>
    <property type="match status" value="1"/>
</dbReference>
<dbReference type="PANTHER" id="PTHR37035:SF6">
    <property type="entry name" value="RNA-BINDING PROTEIN ZCH321"/>
    <property type="match status" value="1"/>
</dbReference>
<organism evidence="3">
    <name type="scientific">Trypanosoma vivax (strain Y486)</name>
    <dbReference type="NCBI Taxonomy" id="1055687"/>
    <lineage>
        <taxon>Eukaryota</taxon>
        <taxon>Discoba</taxon>
        <taxon>Euglenozoa</taxon>
        <taxon>Kinetoplastea</taxon>
        <taxon>Metakinetoplastina</taxon>
        <taxon>Trypanosomatida</taxon>
        <taxon>Trypanosomatidae</taxon>
        <taxon>Trypanosoma</taxon>
        <taxon>Duttonella</taxon>
    </lineage>
</organism>